<dbReference type="SUPFAM" id="SSF53383">
    <property type="entry name" value="PLP-dependent transferases"/>
    <property type="match status" value="1"/>
</dbReference>
<dbReference type="InterPro" id="IPR015422">
    <property type="entry name" value="PyrdxlP-dep_Trfase_small"/>
</dbReference>
<gene>
    <name evidence="5" type="ORF">HFO74_15100</name>
</gene>
<proteinExistence type="inferred from homology"/>
<comment type="caution">
    <text evidence="5">The sequence shown here is derived from an EMBL/GenBank/DDBJ whole genome shotgun (WGS) entry which is preliminary data.</text>
</comment>
<comment type="cofactor">
    <cofactor evidence="1">
        <name>pyridoxal 5'-phosphate</name>
        <dbReference type="ChEBI" id="CHEBI:597326"/>
    </cofactor>
</comment>
<comment type="similarity">
    <text evidence="2 4">Belongs to the class-III pyridoxal-phosphate-dependent aminotransferase family.</text>
</comment>
<dbReference type="InterPro" id="IPR015421">
    <property type="entry name" value="PyrdxlP-dep_Trfase_major"/>
</dbReference>
<dbReference type="PANTHER" id="PTHR45688">
    <property type="match status" value="1"/>
</dbReference>
<dbReference type="InterPro" id="IPR015424">
    <property type="entry name" value="PyrdxlP-dep_Trfase"/>
</dbReference>
<reference evidence="5" key="1">
    <citation type="submission" date="2020-04" db="EMBL/GenBank/DDBJ databases">
        <title>Global-level population genomics supports evidence of horizontal gene transfer on evolution of Rhizobia in Lentils.</title>
        <authorList>
            <person name="Gai Y."/>
            <person name="Cook D."/>
            <person name="Riely B."/>
        </authorList>
    </citation>
    <scope>NUCLEOTIDE SEQUENCE</scope>
    <source>
        <strain evidence="5">TLR9</strain>
    </source>
</reference>
<dbReference type="Gene3D" id="3.40.640.10">
    <property type="entry name" value="Type I PLP-dependent aspartate aminotransferase-like (Major domain)"/>
    <property type="match status" value="1"/>
</dbReference>
<dbReference type="GO" id="GO:0030170">
    <property type="term" value="F:pyridoxal phosphate binding"/>
    <property type="evidence" value="ECO:0007669"/>
    <property type="project" value="InterPro"/>
</dbReference>
<dbReference type="AlphaFoldDB" id="A0AB35FEH2"/>
<dbReference type="EMBL" id="JAAXQQ010000004">
    <property type="protein sequence ID" value="MBY3064747.1"/>
    <property type="molecule type" value="Genomic_DNA"/>
</dbReference>
<keyword evidence="5" id="KW-0032">Aminotransferase</keyword>
<evidence type="ECO:0000313" key="6">
    <source>
        <dbReference type="Proteomes" id="UP000758022"/>
    </source>
</evidence>
<sequence length="438" mass="46324">MTMANAFGADDFARLSEQEQALIARRDRVLGPAYRLFYERPVHFVRGEGVWLYDADGRAFLDAYNNVASVGHSNPVVLEAISRQAATLNTHTRYLHENILTYAESLAATCPDELSQVMFTCTGSEANDLAVRIARNYTGATGIIVTSHAYHGVTSTVAELSPSLGANVDLGLHVRTVAPPSSTLPPVEVEAAFCAGVEAAIADLQRYGIKPAMLIVDTIFSSDGVIADPPGFLVKAVAAIRSAGGIFVADEVQPGFGRTGDAMWGYQRHGVVPDLMTLGKPMGNGYPMAGLIARPEVIRDFGRKARYFNTFAGSPVAAAAGQAVLDVVIRDDLIGNAKEVGVYLKRELERFCAGSPILGQVRGAGLFMGVDVVNGGGPSPAAAAGIVNAMRERGVLISASGANANVLKIRPPLVFSRSNARTFLEAFGLATADVEGRN</sequence>
<evidence type="ECO:0000313" key="5">
    <source>
        <dbReference type="EMBL" id="MBY3064747.1"/>
    </source>
</evidence>
<dbReference type="InterPro" id="IPR049704">
    <property type="entry name" value="Aminotrans_3_PPA_site"/>
</dbReference>
<dbReference type="InterPro" id="IPR005814">
    <property type="entry name" value="Aminotrans_3"/>
</dbReference>
<dbReference type="PIRSF" id="PIRSF000521">
    <property type="entry name" value="Transaminase_4ab_Lys_Orn"/>
    <property type="match status" value="1"/>
</dbReference>
<dbReference type="Gene3D" id="3.90.1150.10">
    <property type="entry name" value="Aspartate Aminotransferase, domain 1"/>
    <property type="match status" value="1"/>
</dbReference>
<evidence type="ECO:0000256" key="4">
    <source>
        <dbReference type="RuleBase" id="RU003560"/>
    </source>
</evidence>
<dbReference type="PANTHER" id="PTHR45688:SF13">
    <property type="entry name" value="ALANINE--GLYOXYLATE AMINOTRANSFERASE 2-LIKE"/>
    <property type="match status" value="1"/>
</dbReference>
<dbReference type="Pfam" id="PF00202">
    <property type="entry name" value="Aminotran_3"/>
    <property type="match status" value="1"/>
</dbReference>
<organism evidence="5 6">
    <name type="scientific">Rhizobium laguerreae</name>
    <dbReference type="NCBI Taxonomy" id="1076926"/>
    <lineage>
        <taxon>Bacteria</taxon>
        <taxon>Pseudomonadati</taxon>
        <taxon>Pseudomonadota</taxon>
        <taxon>Alphaproteobacteria</taxon>
        <taxon>Hyphomicrobiales</taxon>
        <taxon>Rhizobiaceae</taxon>
        <taxon>Rhizobium/Agrobacterium group</taxon>
        <taxon>Rhizobium</taxon>
    </lineage>
</organism>
<dbReference type="GO" id="GO:0008483">
    <property type="term" value="F:transaminase activity"/>
    <property type="evidence" value="ECO:0007669"/>
    <property type="project" value="UniProtKB-KW"/>
</dbReference>
<protein>
    <submittedName>
        <fullName evidence="5">Aspartate aminotransferase family protein</fullName>
    </submittedName>
</protein>
<name>A0AB35FEH2_9HYPH</name>
<keyword evidence="3 4" id="KW-0663">Pyridoxal phosphate</keyword>
<dbReference type="Proteomes" id="UP000758022">
    <property type="component" value="Unassembled WGS sequence"/>
</dbReference>
<keyword evidence="5" id="KW-0808">Transferase</keyword>
<dbReference type="PROSITE" id="PS00600">
    <property type="entry name" value="AA_TRANSFER_CLASS_3"/>
    <property type="match status" value="1"/>
</dbReference>
<accession>A0AB35FEH2</accession>
<evidence type="ECO:0000256" key="2">
    <source>
        <dbReference type="ARBA" id="ARBA00008954"/>
    </source>
</evidence>
<dbReference type="RefSeq" id="WP_221979331.1">
    <property type="nucleotide sequence ID" value="NZ_JAAXQQ010000004.1"/>
</dbReference>
<evidence type="ECO:0000256" key="3">
    <source>
        <dbReference type="ARBA" id="ARBA00022898"/>
    </source>
</evidence>
<evidence type="ECO:0000256" key="1">
    <source>
        <dbReference type="ARBA" id="ARBA00001933"/>
    </source>
</evidence>
<dbReference type="CDD" id="cd00610">
    <property type="entry name" value="OAT_like"/>
    <property type="match status" value="1"/>
</dbReference>